<organism evidence="1">
    <name type="scientific">marine sediment metagenome</name>
    <dbReference type="NCBI Taxonomy" id="412755"/>
    <lineage>
        <taxon>unclassified sequences</taxon>
        <taxon>metagenomes</taxon>
        <taxon>ecological metagenomes</taxon>
    </lineage>
</organism>
<comment type="caution">
    <text evidence="1">The sequence shown here is derived from an EMBL/GenBank/DDBJ whole genome shotgun (WGS) entry which is preliminary data.</text>
</comment>
<feature type="non-terminal residue" evidence="1">
    <location>
        <position position="313"/>
    </location>
</feature>
<gene>
    <name evidence="1" type="ORF">S01H4_29640</name>
</gene>
<evidence type="ECO:0008006" key="2">
    <source>
        <dbReference type="Google" id="ProtNLM"/>
    </source>
</evidence>
<protein>
    <recommendedName>
        <fullName evidence="2">LamG-like jellyroll fold domain-containing protein</fullName>
    </recommendedName>
</protein>
<feature type="non-terminal residue" evidence="1">
    <location>
        <position position="1"/>
    </location>
</feature>
<evidence type="ECO:0000313" key="1">
    <source>
        <dbReference type="EMBL" id="GAG81856.1"/>
    </source>
</evidence>
<reference evidence="1" key="1">
    <citation type="journal article" date="2014" name="Front. Microbiol.">
        <title>High frequency of phylogenetically diverse reductive dehalogenase-homologous genes in deep subseafloor sedimentary metagenomes.</title>
        <authorList>
            <person name="Kawai M."/>
            <person name="Futagami T."/>
            <person name="Toyoda A."/>
            <person name="Takaki Y."/>
            <person name="Nishi S."/>
            <person name="Hori S."/>
            <person name="Arai W."/>
            <person name="Tsubouchi T."/>
            <person name="Morono Y."/>
            <person name="Uchiyama I."/>
            <person name="Ito T."/>
            <person name="Fujiyama A."/>
            <person name="Inagaki F."/>
            <person name="Takami H."/>
        </authorList>
    </citation>
    <scope>NUCLEOTIDE SEQUENCE</scope>
    <source>
        <strain evidence="1">Expedition CK06-06</strain>
    </source>
</reference>
<dbReference type="InterPro" id="IPR013320">
    <property type="entry name" value="ConA-like_dom_sf"/>
</dbReference>
<sequence>VNETSGVTAVNDDVPGTHDGEISVNADTVHEDGKVGTGCFDLDGLYTVTIGDDDVFSYTNNTDDSAFSIACWAYVTDKGGLQVLMSKWQDEAASEWRLSLTHDKKLQLHLADSSTNLLDNRIAQWKLNDALVDQVVLDEDASNHHGTTETANTTDLTATGKLNACFDFGGADCVILDADDDELSFVTGGGEDKPFSIAAWIYITDTIATQRILSKYNNNTSLREWMFSITGRKLELLLYDESTDGYVYKIIASSLSLGWHFVVATYNGVGGTDADDGITIYVDNIVVSQTGYSIGFYADMENTNTKVVIVSVM</sequence>
<dbReference type="Gene3D" id="2.60.120.200">
    <property type="match status" value="2"/>
</dbReference>
<dbReference type="Pfam" id="PF13385">
    <property type="entry name" value="Laminin_G_3"/>
    <property type="match status" value="1"/>
</dbReference>
<name>X1CC63_9ZZZZ</name>
<dbReference type="EMBL" id="BART01015234">
    <property type="protein sequence ID" value="GAG81856.1"/>
    <property type="molecule type" value="Genomic_DNA"/>
</dbReference>
<accession>X1CC63</accession>
<proteinExistence type="predicted"/>
<dbReference type="SUPFAM" id="SSF49899">
    <property type="entry name" value="Concanavalin A-like lectins/glucanases"/>
    <property type="match status" value="2"/>
</dbReference>
<dbReference type="AlphaFoldDB" id="X1CC63"/>